<sequence length="447" mass="50782">MKGSNEEEIHKDRAEMAQSQFKLSDRHLTFGLHDEIQDMSSTPSYPPAQSSGSEQSTSGQLNCPQIKKEFPKENEQGMKTWGRYKPLTVNQTPNIKQEPEIKVEPQEFNNAEQVQGRFMIDITEEVDDSIAQKRPMPRANFLMALHQHHKAVRKSIEKFECPVKSLFVQDDDSSRSISSNTSDPSLELGENDISGFNEYKKQFQSLRSPSIEQQIEDEKRKEEELERRRKIKTDRLCKLSVQLTSEPEPESENKSSPGSEAQSEPKDPPCKAQNETDLKKPAKGKLAITRVAKARVQKAKEIGLAQLLSKKGARKQPTPETEEAQAPGAKGQQKTYRYPPTAFYRLWRLGQQRDVECVMLMVNRSIDDWMEMTQKRKSNEISEVMSQSVLMDRKTIKKLLEMFGKVTDDPKVGFRVQLPSKDAWTAAPKATVKAISSGRSTRSVPAK</sequence>
<name>A0A7T6XMC8_PENDI</name>
<dbReference type="Proteomes" id="UP000595662">
    <property type="component" value="Chromosome 3"/>
</dbReference>
<dbReference type="VEuPathDB" id="FungiDB:PDIP_57320"/>
<dbReference type="EMBL" id="CP060776">
    <property type="protein sequence ID" value="QQK43908.1"/>
    <property type="molecule type" value="Genomic_DNA"/>
</dbReference>
<feature type="compositionally biased region" description="Basic and acidic residues" evidence="1">
    <location>
        <begin position="216"/>
        <end position="237"/>
    </location>
</feature>
<organism evidence="2 3">
    <name type="scientific">Penicillium digitatum</name>
    <name type="common">Green mold</name>
    <dbReference type="NCBI Taxonomy" id="36651"/>
    <lineage>
        <taxon>Eukaryota</taxon>
        <taxon>Fungi</taxon>
        <taxon>Dikarya</taxon>
        <taxon>Ascomycota</taxon>
        <taxon>Pezizomycotina</taxon>
        <taxon>Eurotiomycetes</taxon>
        <taxon>Eurotiomycetidae</taxon>
        <taxon>Eurotiales</taxon>
        <taxon>Aspergillaceae</taxon>
        <taxon>Penicillium</taxon>
    </lineage>
</organism>
<dbReference type="GeneID" id="26234048"/>
<feature type="compositionally biased region" description="Basic and acidic residues" evidence="1">
    <location>
        <begin position="263"/>
        <end position="280"/>
    </location>
</feature>
<feature type="region of interest" description="Disordered" evidence="1">
    <location>
        <begin position="204"/>
        <end position="283"/>
    </location>
</feature>
<feature type="compositionally biased region" description="Low complexity" evidence="1">
    <location>
        <begin position="49"/>
        <end position="60"/>
    </location>
</feature>
<evidence type="ECO:0000313" key="3">
    <source>
        <dbReference type="Proteomes" id="UP000595662"/>
    </source>
</evidence>
<reference evidence="2 3" key="1">
    <citation type="submission" date="2020-08" db="EMBL/GenBank/DDBJ databases">
        <title>The completed genome sequence of the pathogenic ascomycete fungus Penicillium digitatum.</title>
        <authorList>
            <person name="Wang M."/>
        </authorList>
    </citation>
    <scope>NUCLEOTIDE SEQUENCE [LARGE SCALE GENOMIC DNA]</scope>
    <source>
        <strain evidence="2 3">PdW03</strain>
    </source>
</reference>
<feature type="compositionally biased region" description="Low complexity" evidence="1">
    <location>
        <begin position="175"/>
        <end position="185"/>
    </location>
</feature>
<dbReference type="RefSeq" id="XP_014532958.2">
    <property type="nucleotide sequence ID" value="XM_014677472.2"/>
</dbReference>
<feature type="region of interest" description="Disordered" evidence="1">
    <location>
        <begin position="170"/>
        <end position="192"/>
    </location>
</feature>
<feature type="compositionally biased region" description="Basic and acidic residues" evidence="1">
    <location>
        <begin position="23"/>
        <end position="36"/>
    </location>
</feature>
<protein>
    <submittedName>
        <fullName evidence="2">Helicase, C-terminal</fullName>
    </submittedName>
</protein>
<keyword evidence="2" id="KW-0378">Hydrolase</keyword>
<proteinExistence type="predicted"/>
<keyword evidence="2" id="KW-0347">Helicase</keyword>
<dbReference type="GO" id="GO:0004386">
    <property type="term" value="F:helicase activity"/>
    <property type="evidence" value="ECO:0007669"/>
    <property type="project" value="UniProtKB-KW"/>
</dbReference>
<accession>A0A7T6XMC8</accession>
<gene>
    <name evidence="2" type="ORF">Pdw03_7809</name>
</gene>
<dbReference type="AlphaFoldDB" id="A0A7T6XMC8"/>
<feature type="compositionally biased region" description="Basic and acidic residues" evidence="1">
    <location>
        <begin position="1"/>
        <end position="15"/>
    </location>
</feature>
<feature type="region of interest" description="Disordered" evidence="1">
    <location>
        <begin position="1"/>
        <end position="62"/>
    </location>
</feature>
<keyword evidence="2" id="KW-0067">ATP-binding</keyword>
<evidence type="ECO:0000256" key="1">
    <source>
        <dbReference type="SAM" id="MobiDB-lite"/>
    </source>
</evidence>
<dbReference type="KEGG" id="pdp:PDIP_57320"/>
<feature type="region of interest" description="Disordered" evidence="1">
    <location>
        <begin position="308"/>
        <end position="335"/>
    </location>
</feature>
<evidence type="ECO:0000313" key="2">
    <source>
        <dbReference type="EMBL" id="QQK43908.1"/>
    </source>
</evidence>
<keyword evidence="2" id="KW-0547">Nucleotide-binding</keyword>